<evidence type="ECO:0000313" key="2">
    <source>
        <dbReference type="Proteomes" id="UP000695000"/>
    </source>
</evidence>
<accession>A0ABM1MH89</accession>
<gene>
    <name evidence="3 4" type="primary">LOC108560766</name>
</gene>
<feature type="chain" id="PRO_5045022707" evidence="1">
    <location>
        <begin position="21"/>
        <end position="280"/>
    </location>
</feature>
<evidence type="ECO:0000313" key="3">
    <source>
        <dbReference type="RefSeq" id="XP_017773938.1"/>
    </source>
</evidence>
<dbReference type="RefSeq" id="XP_017773939.1">
    <property type="nucleotide sequence ID" value="XM_017918450.1"/>
</dbReference>
<evidence type="ECO:0000313" key="4">
    <source>
        <dbReference type="RefSeq" id="XP_017773939.1"/>
    </source>
</evidence>
<feature type="signal peptide" evidence="1">
    <location>
        <begin position="1"/>
        <end position="20"/>
    </location>
</feature>
<dbReference type="RefSeq" id="XP_017773938.1">
    <property type="nucleotide sequence ID" value="XM_017918449.1"/>
</dbReference>
<proteinExistence type="predicted"/>
<reference evidence="3 4" key="1">
    <citation type="submission" date="2025-05" db="UniProtKB">
        <authorList>
            <consortium name="RefSeq"/>
        </authorList>
    </citation>
    <scope>IDENTIFICATION</scope>
    <source>
        <tissue evidence="3 4">Whole Larva</tissue>
    </source>
</reference>
<evidence type="ECO:0000256" key="1">
    <source>
        <dbReference type="SAM" id="SignalP"/>
    </source>
</evidence>
<keyword evidence="1" id="KW-0732">Signal</keyword>
<name>A0ABM1MH89_NICVS</name>
<organism evidence="2 4">
    <name type="scientific">Nicrophorus vespilloides</name>
    <name type="common">Boreal carrion beetle</name>
    <dbReference type="NCBI Taxonomy" id="110193"/>
    <lineage>
        <taxon>Eukaryota</taxon>
        <taxon>Metazoa</taxon>
        <taxon>Ecdysozoa</taxon>
        <taxon>Arthropoda</taxon>
        <taxon>Hexapoda</taxon>
        <taxon>Insecta</taxon>
        <taxon>Pterygota</taxon>
        <taxon>Neoptera</taxon>
        <taxon>Endopterygota</taxon>
        <taxon>Coleoptera</taxon>
        <taxon>Polyphaga</taxon>
        <taxon>Staphyliniformia</taxon>
        <taxon>Silphidae</taxon>
        <taxon>Nicrophorinae</taxon>
        <taxon>Nicrophorus</taxon>
    </lineage>
</organism>
<protein>
    <submittedName>
        <fullName evidence="3">Uncharacterized protein LOC108560766 isoform X1</fullName>
    </submittedName>
    <submittedName>
        <fullName evidence="4">Uncharacterized protein LOC108560766 isoform X2</fullName>
    </submittedName>
</protein>
<dbReference type="GeneID" id="108560766"/>
<keyword evidence="2" id="KW-1185">Reference proteome</keyword>
<dbReference type="Proteomes" id="UP000695000">
    <property type="component" value="Unplaced"/>
</dbReference>
<sequence>MFKITLLSFILASSFGLISADFVNDCNEGNLNFAAAIMNDATFMYSTALTKLAAVPGDLLDKIISCNGGNRNEAQLNAFGANEKQQLNRCNDKLALIKNAKKEVNQITQILTKLKCVRSEQGNENPLDDLINDSKGIVDKASNYMLQLVSPVSKESGGLIGNLLDGVLGKLFNLVGSLLSGILGGLGLGRSSKHVPITIDTIRLTVTSLTDDSMKVISSTLEPILSPIKGTWSCPNPMEMLTCLKISDLINNINSEIMESVENFGNCIDDNRNQLSGNLC</sequence>